<organism evidence="2 3">
    <name type="scientific">Christiangramia fulva</name>
    <dbReference type="NCBI Taxonomy" id="2126553"/>
    <lineage>
        <taxon>Bacteria</taxon>
        <taxon>Pseudomonadati</taxon>
        <taxon>Bacteroidota</taxon>
        <taxon>Flavobacteriia</taxon>
        <taxon>Flavobacteriales</taxon>
        <taxon>Flavobacteriaceae</taxon>
        <taxon>Christiangramia</taxon>
    </lineage>
</organism>
<name>A0A2R3ZAD1_9FLAO</name>
<keyword evidence="3" id="KW-1185">Reference proteome</keyword>
<keyword evidence="1" id="KW-0472">Membrane</keyword>
<accession>A0A2R3ZAD1</accession>
<keyword evidence="1" id="KW-1133">Transmembrane helix</keyword>
<proteinExistence type="predicted"/>
<sequence length="60" mass="7020">MKLTLFKKLGYSFCIIFWYLLISKTDFTQVILNENILITVILILLLIIVILGIISLKEFE</sequence>
<keyword evidence="1" id="KW-0812">Transmembrane</keyword>
<evidence type="ECO:0000313" key="2">
    <source>
        <dbReference type="EMBL" id="AVR47112.1"/>
    </source>
</evidence>
<feature type="transmembrane region" description="Helical" evidence="1">
    <location>
        <begin position="36"/>
        <end position="56"/>
    </location>
</feature>
<evidence type="ECO:0000256" key="1">
    <source>
        <dbReference type="SAM" id="Phobius"/>
    </source>
</evidence>
<protein>
    <submittedName>
        <fullName evidence="2">Uncharacterized protein</fullName>
    </submittedName>
</protein>
<dbReference type="KEGG" id="grs:C7S20_18680"/>
<evidence type="ECO:0000313" key="3">
    <source>
        <dbReference type="Proteomes" id="UP000241507"/>
    </source>
</evidence>
<dbReference type="AlphaFoldDB" id="A0A2R3ZAD1"/>
<feature type="transmembrane region" description="Helical" evidence="1">
    <location>
        <begin position="9"/>
        <end position="30"/>
    </location>
</feature>
<reference evidence="3" key="1">
    <citation type="submission" date="2018-03" db="EMBL/GenBank/DDBJ databases">
        <title>Gramella fulva sp. nov., isolated from a dry surface of tidal flat.</title>
        <authorList>
            <person name="Hwang S.H."/>
            <person name="Hwang W.M."/>
            <person name="Kang K."/>
            <person name="Ahn T.-Y."/>
        </authorList>
    </citation>
    <scope>NUCLEOTIDE SEQUENCE [LARGE SCALE GENOMIC DNA]</scope>
    <source>
        <strain evidence="3">SH35</strain>
    </source>
</reference>
<gene>
    <name evidence="2" type="ORF">C7S20_18680</name>
</gene>
<dbReference type="Proteomes" id="UP000241507">
    <property type="component" value="Chromosome"/>
</dbReference>
<dbReference type="EMBL" id="CP028136">
    <property type="protein sequence ID" value="AVR47112.1"/>
    <property type="molecule type" value="Genomic_DNA"/>
</dbReference>